<keyword evidence="7" id="KW-1185">Reference proteome</keyword>
<gene>
    <name evidence="6" type="ORF">EBN03_16805</name>
</gene>
<proteinExistence type="inferred from homology"/>
<dbReference type="InterPro" id="IPR000073">
    <property type="entry name" value="AB_hydrolase_1"/>
</dbReference>
<dbReference type="InterPro" id="IPR013595">
    <property type="entry name" value="Pept_S33_TAP-like_C"/>
</dbReference>
<evidence type="ECO:0000256" key="2">
    <source>
        <dbReference type="ARBA" id="ARBA00022729"/>
    </source>
</evidence>
<dbReference type="Pfam" id="PF00561">
    <property type="entry name" value="Abhydrolase_1"/>
    <property type="match status" value="1"/>
</dbReference>
<organism evidence="6 7">
    <name type="scientific">Nocardia stercoris</name>
    <dbReference type="NCBI Taxonomy" id="2483361"/>
    <lineage>
        <taxon>Bacteria</taxon>
        <taxon>Bacillati</taxon>
        <taxon>Actinomycetota</taxon>
        <taxon>Actinomycetes</taxon>
        <taxon>Mycobacteriales</taxon>
        <taxon>Nocardiaceae</taxon>
        <taxon>Nocardia</taxon>
    </lineage>
</organism>
<evidence type="ECO:0000259" key="5">
    <source>
        <dbReference type="Pfam" id="PF08386"/>
    </source>
</evidence>
<dbReference type="Gene3D" id="3.40.50.1820">
    <property type="entry name" value="alpha/beta hydrolase"/>
    <property type="match status" value="1"/>
</dbReference>
<evidence type="ECO:0000256" key="1">
    <source>
        <dbReference type="ARBA" id="ARBA00010088"/>
    </source>
</evidence>
<dbReference type="Pfam" id="PF08386">
    <property type="entry name" value="Abhydrolase_4"/>
    <property type="match status" value="1"/>
</dbReference>
<evidence type="ECO:0000313" key="7">
    <source>
        <dbReference type="Proteomes" id="UP000279275"/>
    </source>
</evidence>
<dbReference type="Proteomes" id="UP000279275">
    <property type="component" value="Unassembled WGS sequence"/>
</dbReference>
<dbReference type="InterPro" id="IPR029058">
    <property type="entry name" value="AB_hydrolase_fold"/>
</dbReference>
<dbReference type="EMBL" id="RFFH01000006">
    <property type="protein sequence ID" value="RMI31835.1"/>
    <property type="molecule type" value="Genomic_DNA"/>
</dbReference>
<accession>A0A3M2L7E8</accession>
<comment type="similarity">
    <text evidence="1">Belongs to the peptidase S33 family.</text>
</comment>
<keyword evidence="3 6" id="KW-0378">Hydrolase</keyword>
<dbReference type="GO" id="GO:0016787">
    <property type="term" value="F:hydrolase activity"/>
    <property type="evidence" value="ECO:0007669"/>
    <property type="project" value="UniProtKB-KW"/>
</dbReference>
<feature type="domain" description="AB hydrolase-1" evidence="4">
    <location>
        <begin position="148"/>
        <end position="326"/>
    </location>
</feature>
<dbReference type="SUPFAM" id="SSF53474">
    <property type="entry name" value="alpha/beta-Hydrolases"/>
    <property type="match status" value="1"/>
</dbReference>
<dbReference type="InterPro" id="IPR051601">
    <property type="entry name" value="Serine_prot/Carboxylest_S33"/>
</dbReference>
<name>A0A3M2L7E8_9NOCA</name>
<evidence type="ECO:0000259" key="4">
    <source>
        <dbReference type="Pfam" id="PF00561"/>
    </source>
</evidence>
<reference evidence="6 7" key="1">
    <citation type="submission" date="2018-10" db="EMBL/GenBank/DDBJ databases">
        <title>Isolation from cow dung.</title>
        <authorList>
            <person name="Ling L."/>
        </authorList>
    </citation>
    <scope>NUCLEOTIDE SEQUENCE [LARGE SCALE GENOMIC DNA]</scope>
    <source>
        <strain evidence="6 7">NEAU-LL90</strain>
    </source>
</reference>
<protein>
    <submittedName>
        <fullName evidence="6">Alpha/beta fold hydrolase</fullName>
    </submittedName>
</protein>
<evidence type="ECO:0000313" key="6">
    <source>
        <dbReference type="EMBL" id="RMI31835.1"/>
    </source>
</evidence>
<dbReference type="PANTHER" id="PTHR43248:SF29">
    <property type="entry name" value="TRIPEPTIDYL AMINOPEPTIDASE"/>
    <property type="match status" value="1"/>
</dbReference>
<evidence type="ECO:0000256" key="3">
    <source>
        <dbReference type="ARBA" id="ARBA00022801"/>
    </source>
</evidence>
<sequence>MRYARQHLPMTPSGMLFGSVVVPLELGARVRPRERYGRRYGRTVSPGRPGELSMKPWIRCLVLSVVVASALPAASAAADPAGDAPAGLERFYHQDITWGPCHDDTLDAAGADCGTVTVPLDYSKPDGRTLTLALSRIAAADPAKRRGVLLTNPGGPGGRGLTMNAAIASRLSQDVRDKYDLIGMDPRGIGRSDSVHCAIPLPTMWFSSGFDTLGFARDGAVAGAWATSCVAPDPEKVRNITTRNTARDLDVLRGVFGEDKLDYYGVSYGTYLGAVYTQMFGDKAGRILLDSALDPNRYWLGMVQDWGPINEYALDDWAAWAARHDDQYHFGTTAPAVRAWVENLIRRAAAHPVASLSPINLIDEHTVPVMMFSQLANPQANGDLADILAVVDRAVDGQPVDMNELLKSTAGSARIEPGAEAAVMCGDRAAPRDPSWYLAQVDAARATQPVFGAFANDITACAFWPDPLEPTTEVHNDVPALILASDHDPRTAYWEGVAAHQELRGSVLVTLENTRIHGAFRPGLSPCVNDAANTYLSTGVLPSGDLTCQPEASFFPQ</sequence>
<keyword evidence="2" id="KW-0732">Signal</keyword>
<dbReference type="AlphaFoldDB" id="A0A3M2L7E8"/>
<feature type="domain" description="Peptidase S33 tripeptidyl aminopeptidase-like C-terminal" evidence="5">
    <location>
        <begin position="449"/>
        <end position="548"/>
    </location>
</feature>
<comment type="caution">
    <text evidence="6">The sequence shown here is derived from an EMBL/GenBank/DDBJ whole genome shotgun (WGS) entry which is preliminary data.</text>
</comment>
<dbReference type="PANTHER" id="PTHR43248">
    <property type="entry name" value="2-SUCCINYL-6-HYDROXY-2,4-CYCLOHEXADIENE-1-CARBOXYLATE SYNTHASE"/>
    <property type="match status" value="1"/>
</dbReference>